<feature type="compositionally biased region" description="Basic and acidic residues" evidence="1">
    <location>
        <begin position="214"/>
        <end position="231"/>
    </location>
</feature>
<protein>
    <recommendedName>
        <fullName evidence="2">DUF6532 domain-containing protein</fullName>
    </recommendedName>
</protein>
<dbReference type="InterPro" id="IPR045341">
    <property type="entry name" value="DUF6532"/>
</dbReference>
<feature type="compositionally biased region" description="Acidic residues" evidence="1">
    <location>
        <begin position="128"/>
        <end position="139"/>
    </location>
</feature>
<proteinExistence type="predicted"/>
<dbReference type="STRING" id="231916.A0A409Y4L9"/>
<evidence type="ECO:0000259" key="2">
    <source>
        <dbReference type="Pfam" id="PF20149"/>
    </source>
</evidence>
<gene>
    <name evidence="3" type="ORF">CVT26_002938</name>
</gene>
<organism evidence="3 4">
    <name type="scientific">Gymnopilus dilepis</name>
    <dbReference type="NCBI Taxonomy" id="231916"/>
    <lineage>
        <taxon>Eukaryota</taxon>
        <taxon>Fungi</taxon>
        <taxon>Dikarya</taxon>
        <taxon>Basidiomycota</taxon>
        <taxon>Agaricomycotina</taxon>
        <taxon>Agaricomycetes</taxon>
        <taxon>Agaricomycetidae</taxon>
        <taxon>Agaricales</taxon>
        <taxon>Agaricineae</taxon>
        <taxon>Hymenogastraceae</taxon>
        <taxon>Gymnopilus</taxon>
    </lineage>
</organism>
<evidence type="ECO:0000313" key="3">
    <source>
        <dbReference type="EMBL" id="PPQ97933.1"/>
    </source>
</evidence>
<feature type="compositionally biased region" description="Acidic residues" evidence="1">
    <location>
        <begin position="197"/>
        <end position="211"/>
    </location>
</feature>
<feature type="compositionally biased region" description="Low complexity" evidence="1">
    <location>
        <begin position="173"/>
        <end position="193"/>
    </location>
</feature>
<dbReference type="AlphaFoldDB" id="A0A409Y4L9"/>
<evidence type="ECO:0000256" key="1">
    <source>
        <dbReference type="SAM" id="MobiDB-lite"/>
    </source>
</evidence>
<dbReference type="OrthoDB" id="3225557at2759"/>
<comment type="caution">
    <text evidence="3">The sequence shown here is derived from an EMBL/GenBank/DDBJ whole genome shotgun (WGS) entry which is preliminary data.</text>
</comment>
<reference evidence="3 4" key="1">
    <citation type="journal article" date="2018" name="Evol. Lett.">
        <title>Horizontal gene cluster transfer increased hallucinogenic mushroom diversity.</title>
        <authorList>
            <person name="Reynolds H.T."/>
            <person name="Vijayakumar V."/>
            <person name="Gluck-Thaler E."/>
            <person name="Korotkin H.B."/>
            <person name="Matheny P.B."/>
            <person name="Slot J.C."/>
        </authorList>
    </citation>
    <scope>NUCLEOTIDE SEQUENCE [LARGE SCALE GENOMIC DNA]</scope>
    <source>
        <strain evidence="3 4">SRW20</strain>
    </source>
</reference>
<feature type="compositionally biased region" description="Acidic residues" evidence="1">
    <location>
        <begin position="106"/>
        <end position="118"/>
    </location>
</feature>
<dbReference type="Proteomes" id="UP000284706">
    <property type="component" value="Unassembled WGS sequence"/>
</dbReference>
<keyword evidence="4" id="KW-1185">Reference proteome</keyword>
<sequence>MKLTYLLGTRSAKKKALEESHWYEATGTKRPRSPVGNEPAQGGERAREQVREKRQKRGREDEGGDGGGKEERNKAGSKVNKDIGASNNSTSAKRRTAKSQRTAIDSESESEPPSEPEEDNNRASASSGEDEVEDEDDDVAGMTQKEFLQTLDNEAPRDPSTLFDNDDDIEMASVHSGSRRSSSGVSRPPTSESEGPGFDDQEESDAEDEAEIIPPKKKERTSIEAKTKRDAALLTERPSTTQSRPVSKPSTSKSASATRTPRISTVRIESDDDVAAAKPQWPEQAQLNLAGALRAQNDFIRAVCRDAIKIVEKTLVTEQAWPELHQTAMYRRQVLAEATRHLMEKDRQYKVLLKRIMKDDAFVKTIGKWVTDRLSHHRGTIRATASGFIAVFQLGVGDACKARVLALMDKDVYIYAGEWGTTEDGKPIWLTKRSEDYTGAISN</sequence>
<dbReference type="EMBL" id="NHYE01001161">
    <property type="protein sequence ID" value="PPQ97933.1"/>
    <property type="molecule type" value="Genomic_DNA"/>
</dbReference>
<feature type="compositionally biased region" description="Low complexity" evidence="1">
    <location>
        <begin position="247"/>
        <end position="262"/>
    </location>
</feature>
<feature type="domain" description="DUF6532" evidence="2">
    <location>
        <begin position="307"/>
        <end position="420"/>
    </location>
</feature>
<accession>A0A409Y4L9</accession>
<evidence type="ECO:0000313" key="4">
    <source>
        <dbReference type="Proteomes" id="UP000284706"/>
    </source>
</evidence>
<dbReference type="InParanoid" id="A0A409Y4L9"/>
<dbReference type="Pfam" id="PF20149">
    <property type="entry name" value="DUF6532"/>
    <property type="match status" value="1"/>
</dbReference>
<feature type="region of interest" description="Disordered" evidence="1">
    <location>
        <begin position="1"/>
        <end position="273"/>
    </location>
</feature>
<name>A0A409Y4L9_9AGAR</name>